<feature type="compositionally biased region" description="Polar residues" evidence="1">
    <location>
        <begin position="400"/>
        <end position="423"/>
    </location>
</feature>
<dbReference type="AlphaFoldDB" id="A0A5C6G6A8"/>
<feature type="compositionally biased region" description="Low complexity" evidence="1">
    <location>
        <begin position="465"/>
        <end position="475"/>
    </location>
</feature>
<gene>
    <name evidence="3" type="ORF">ED733_000412</name>
</gene>
<feature type="compositionally biased region" description="Low complexity" evidence="1">
    <location>
        <begin position="287"/>
        <end position="300"/>
    </location>
</feature>
<evidence type="ECO:0000313" key="4">
    <source>
        <dbReference type="Proteomes" id="UP000317257"/>
    </source>
</evidence>
<feature type="compositionally biased region" description="Polar residues" evidence="1">
    <location>
        <begin position="484"/>
        <end position="493"/>
    </location>
</feature>
<dbReference type="EMBL" id="SBHS01000036">
    <property type="protein sequence ID" value="TWU71801.1"/>
    <property type="molecule type" value="Genomic_DNA"/>
</dbReference>
<evidence type="ECO:0000256" key="1">
    <source>
        <dbReference type="SAM" id="MobiDB-lite"/>
    </source>
</evidence>
<evidence type="ECO:0000256" key="2">
    <source>
        <dbReference type="SAM" id="SignalP"/>
    </source>
</evidence>
<feature type="compositionally biased region" description="Low complexity" evidence="1">
    <location>
        <begin position="308"/>
        <end position="357"/>
    </location>
</feature>
<comment type="caution">
    <text evidence="3">The sequence shown here is derived from an EMBL/GenBank/DDBJ whole genome shotgun (WGS) entry which is preliminary data.</text>
</comment>
<name>A0A5C6G6A8_METRR</name>
<feature type="compositionally biased region" description="Polar residues" evidence="1">
    <location>
        <begin position="263"/>
        <end position="280"/>
    </location>
</feature>
<accession>A0A5C6G6A8</accession>
<proteinExistence type="predicted"/>
<feature type="region of interest" description="Disordered" evidence="1">
    <location>
        <begin position="119"/>
        <end position="180"/>
    </location>
</feature>
<protein>
    <submittedName>
        <fullName evidence="3">Uncharacterized protein</fullName>
    </submittedName>
</protein>
<feature type="region of interest" description="Disordered" evidence="1">
    <location>
        <begin position="228"/>
        <end position="250"/>
    </location>
</feature>
<feature type="region of interest" description="Disordered" evidence="1">
    <location>
        <begin position="263"/>
        <end position="360"/>
    </location>
</feature>
<feature type="region of interest" description="Disordered" evidence="1">
    <location>
        <begin position="524"/>
        <end position="547"/>
    </location>
</feature>
<feature type="compositionally biased region" description="Low complexity" evidence="1">
    <location>
        <begin position="167"/>
        <end position="176"/>
    </location>
</feature>
<feature type="region of interest" description="Disordered" evidence="1">
    <location>
        <begin position="400"/>
        <end position="509"/>
    </location>
</feature>
<feature type="compositionally biased region" description="Low complexity" evidence="1">
    <location>
        <begin position="228"/>
        <end position="247"/>
    </location>
</feature>
<feature type="compositionally biased region" description="Polar residues" evidence="1">
    <location>
        <begin position="147"/>
        <end position="161"/>
    </location>
</feature>
<feature type="chain" id="PRO_5022661445" evidence="2">
    <location>
        <begin position="19"/>
        <end position="688"/>
    </location>
</feature>
<feature type="compositionally biased region" description="Low complexity" evidence="1">
    <location>
        <begin position="131"/>
        <end position="140"/>
    </location>
</feature>
<evidence type="ECO:0000313" key="3">
    <source>
        <dbReference type="EMBL" id="TWU71801.1"/>
    </source>
</evidence>
<sequence>MKPRVCFAVVLLGTSALARQEISAVTTVYHTVTTYVPYEDHHCSALLLPKPGSLEIPQAAGRKGGCCGQVAEDNDFIEEVVPTGTGHEQVRTGYKIMTPLVTGNRFSTQTHAGNDIYPTQPPAWHVENPFTKTTRTTTDTLGGEEITTMTESPARAQSTNTRDPESSQESTSSYQYAPSNKTKSLSAHSFTPSIAVYPIALPSLKEGVNVPNVPNAMLLFKSALSRKPSSTDAADSASRSSTAPTSSILASKSVSSETLSLFHSSGASAGANSTRTTATERISHQESLSTAATKSASLSQPPSPPYPTSSKPAASSSRHAASMPPSVGLSSFSASSSVPRSGNQTSTTSTPSYSKPTNLSQQPIYANVTSSKPASSSSTSESSKLSAIMKFAPFAMSTGVTPSFSSHASPKPSESTSSMNSSWLLMGSHKPSSLGPTLSNPTSWRRASGVRPSSTMQLTRSQKPSSSSALSSNRASRTERPSSYVLSKNSTKLSVPEIPLSTQKPNSWMSMDSVKASAHTSMDSFKWTNSSEPGSARLSKSTSRGSNSWMPTSYTLSSTYAGNNSPARLRKPIDVHKQLALLAAQTVSCHAIDVSGPHLQERKLVYAVEQRSAITRASLDPPHAHELEPIVERHTASALAQARLSNASLLEHKQLSLDHKSVAGIRGDGVYSRNTLFGFPAAQSVASE</sequence>
<feature type="compositionally biased region" description="Polar residues" evidence="1">
    <location>
        <begin position="500"/>
        <end position="509"/>
    </location>
</feature>
<feature type="signal peptide" evidence="2">
    <location>
        <begin position="1"/>
        <end position="18"/>
    </location>
</feature>
<feature type="compositionally biased region" description="Polar residues" evidence="1">
    <location>
        <begin position="430"/>
        <end position="464"/>
    </location>
</feature>
<organism evidence="3 4">
    <name type="scientific">Metarhizium rileyi (strain RCEF 4871)</name>
    <name type="common">Nomuraea rileyi</name>
    <dbReference type="NCBI Taxonomy" id="1649241"/>
    <lineage>
        <taxon>Eukaryota</taxon>
        <taxon>Fungi</taxon>
        <taxon>Dikarya</taxon>
        <taxon>Ascomycota</taxon>
        <taxon>Pezizomycotina</taxon>
        <taxon>Sordariomycetes</taxon>
        <taxon>Hypocreomycetidae</taxon>
        <taxon>Hypocreales</taxon>
        <taxon>Clavicipitaceae</taxon>
        <taxon>Metarhizium</taxon>
    </lineage>
</organism>
<dbReference type="Proteomes" id="UP000317257">
    <property type="component" value="Unassembled WGS sequence"/>
</dbReference>
<keyword evidence="2" id="KW-0732">Signal</keyword>
<reference evidence="4" key="1">
    <citation type="submission" date="2018-12" db="EMBL/GenBank/DDBJ databases">
        <title>The complete genome of Metarhizium rileyi, a key fungal pathogen of Lepidoptera.</title>
        <authorList>
            <person name="Binneck E."/>
            <person name="Lastra C.C.L."/>
            <person name="Sosa-Gomez D.R."/>
        </authorList>
    </citation>
    <scope>NUCLEOTIDE SEQUENCE [LARGE SCALE GENOMIC DNA]</scope>
    <source>
        <strain evidence="4">Cep018-CH2</strain>
    </source>
</reference>